<dbReference type="PANTHER" id="PTHR22722">
    <property type="entry name" value="LOW-DENSITY LIPOPROTEIN RECEPTOR-RELATED PROTEIN 2-RELATED"/>
    <property type="match status" value="1"/>
</dbReference>
<organism evidence="18 19">
    <name type="scientific">Hipposideros armiger</name>
    <name type="common">Great Himalayan leaf-nosed bat</name>
    <dbReference type="NCBI Taxonomy" id="186990"/>
    <lineage>
        <taxon>Eukaryota</taxon>
        <taxon>Metazoa</taxon>
        <taxon>Chordata</taxon>
        <taxon>Craniata</taxon>
        <taxon>Vertebrata</taxon>
        <taxon>Euteleostomi</taxon>
        <taxon>Mammalia</taxon>
        <taxon>Eutheria</taxon>
        <taxon>Laurasiatheria</taxon>
        <taxon>Chiroptera</taxon>
        <taxon>Yinpterochiroptera</taxon>
        <taxon>Rhinolophoidea</taxon>
        <taxon>Hipposideridae</taxon>
        <taxon>Hipposideros</taxon>
    </lineage>
</organism>
<dbReference type="GO" id="GO:0042562">
    <property type="term" value="F:hormone binding"/>
    <property type="evidence" value="ECO:0007669"/>
    <property type="project" value="TreeGrafter"/>
</dbReference>
<dbReference type="InterPro" id="IPR023415">
    <property type="entry name" value="LDLR_class-A_CS"/>
</dbReference>
<feature type="repeat" description="LDL-receptor class B" evidence="14">
    <location>
        <begin position="73"/>
        <end position="116"/>
    </location>
</feature>
<dbReference type="RefSeq" id="XP_019506536.1">
    <property type="nucleotide sequence ID" value="XM_019650991.1"/>
</dbReference>
<evidence type="ECO:0000256" key="5">
    <source>
        <dbReference type="ARBA" id="ARBA00022729"/>
    </source>
</evidence>
<evidence type="ECO:0000256" key="16">
    <source>
        <dbReference type="SAM" id="Phobius"/>
    </source>
</evidence>
<dbReference type="FunFam" id="2.120.10.30:FF:000241">
    <property type="entry name" value="Low-density lipoprotein receptor-related protein 6"/>
    <property type="match status" value="1"/>
</dbReference>
<evidence type="ECO:0000256" key="6">
    <source>
        <dbReference type="ARBA" id="ARBA00022737"/>
    </source>
</evidence>
<dbReference type="GeneID" id="109387228"/>
<dbReference type="SUPFAM" id="SSF63825">
    <property type="entry name" value="YWTD domain"/>
    <property type="match status" value="2"/>
</dbReference>
<feature type="disulfide bond" evidence="13">
    <location>
        <begin position="588"/>
        <end position="603"/>
    </location>
</feature>
<evidence type="ECO:0000256" key="2">
    <source>
        <dbReference type="ARBA" id="ARBA00022536"/>
    </source>
</evidence>
<keyword evidence="7 16" id="KW-1133">Transmembrane helix</keyword>
<dbReference type="KEGG" id="hai:109387228"/>
<dbReference type="Pfam" id="PF00058">
    <property type="entry name" value="Ldl_recept_b"/>
    <property type="match status" value="1"/>
</dbReference>
<dbReference type="GO" id="GO:0006898">
    <property type="term" value="P:receptor-mediated endocytosis"/>
    <property type="evidence" value="ECO:0007669"/>
    <property type="project" value="TreeGrafter"/>
</dbReference>
<proteinExistence type="predicted"/>
<protein>
    <submittedName>
        <fullName evidence="19">Low-density lipoprotein receptor-related protein 4-like</fullName>
    </submittedName>
</protein>
<dbReference type="AlphaFoldDB" id="A0A8B7RZJ6"/>
<sequence>MDTKKKGTVVKGIKSDCIVVDWIGRNLYWTDGTAGQILAIQLTAVWRGKSEYTVVLDDDLNQPLSLALDPPSGLMYWSEIGGEPHIEQAGMDGSSRKILISQGLGRPTSIVLDQLSWKIFWSDDKFHCIGSANLDGTGISTLQLTQIKSPFSVAVLEDEVFWSEMKTRTVQHMKKMTGKNRAVLIKRFEQTYGLKIMHEALQPRSSNPCLDTGCSHLCLLSPRSKGSCHCPNGLLLADDGLSCVPVEESAFLFLVLPTVVIQIYLKNLALLGQATLPEHRILPFTNVNQLASVDYLVQEKELYLSELDNGDIRLLRLKESGKLSWKKLLSVEGTIIDLAVDWLSGNIYWIDSANPHINIASSKSQYSTVLFSESLYRPTSVVLHPPTAIMCFVDLGSQDDGRHGSSIECASMDGSRRKVLWQKSQVPVGLTFSDSGTRVYWADTGRGLIESIQQDGTRYRVDRRGIQGLNLFTYGQGMMLWTTVDDAQITKVWYSKAELSENRWFQVDQKIVDLKLYSKLCQQGSNSCSKDNGGCSHICLPNPEGQTCKCSSGYYLADTNKCMEAVRCSAPSLSCKDGQRCISMEQVCDGRADCLDESDEMGCTHPDKIHSIPTPKKPEAGKRVTPKAAQPLQAPKPTKARYLVPEGMNYPVRKTLTPPILARRSKTSETKESGESVQPKDLQRTKHLSCSSDFCNKRGICTMEGELRKCSCLVEYRGEFCEEAVRGPAPGHVALSLTIALPVVLVALGALVYFRRQHDLKRNSTASSRNSATYKEKDAEESLLNSETFVNEAYDEQVCLKVSLKTKKQTVRNS</sequence>
<dbReference type="Gene3D" id="2.120.10.30">
    <property type="entry name" value="TolB, C-terminal domain"/>
    <property type="match status" value="2"/>
</dbReference>
<dbReference type="PROSITE" id="PS01209">
    <property type="entry name" value="LDLRA_1"/>
    <property type="match status" value="1"/>
</dbReference>
<comment type="subcellular location">
    <subcellularLocation>
        <location evidence="1">Membrane</location>
        <topology evidence="1">Single-pass membrane protein</topology>
    </subcellularLocation>
</comment>
<evidence type="ECO:0000313" key="18">
    <source>
        <dbReference type="Proteomes" id="UP000694851"/>
    </source>
</evidence>
<evidence type="ECO:0000313" key="19">
    <source>
        <dbReference type="RefSeq" id="XP_019506536.1"/>
    </source>
</evidence>
<dbReference type="SMART" id="SM00192">
    <property type="entry name" value="LDLa"/>
    <property type="match status" value="1"/>
</dbReference>
<keyword evidence="5" id="KW-0732">Signal</keyword>
<dbReference type="SUPFAM" id="SSF57196">
    <property type="entry name" value="EGF/Laminin"/>
    <property type="match status" value="2"/>
</dbReference>
<dbReference type="SUPFAM" id="SSF57424">
    <property type="entry name" value="LDL receptor-like module"/>
    <property type="match status" value="1"/>
</dbReference>
<keyword evidence="8 16" id="KW-0472">Membrane</keyword>
<dbReference type="InterPro" id="IPR000033">
    <property type="entry name" value="LDLR_classB_rpt"/>
</dbReference>
<reference evidence="19" key="1">
    <citation type="submission" date="2025-08" db="UniProtKB">
        <authorList>
            <consortium name="RefSeq"/>
        </authorList>
    </citation>
    <scope>IDENTIFICATION</scope>
    <source>
        <tissue evidence="19">Muscle</tissue>
    </source>
</reference>
<dbReference type="InterPro" id="IPR051221">
    <property type="entry name" value="LDLR-related"/>
</dbReference>
<evidence type="ECO:0000256" key="11">
    <source>
        <dbReference type="ARBA" id="ARBA00023180"/>
    </source>
</evidence>
<feature type="region of interest" description="Disordered" evidence="15">
    <location>
        <begin position="662"/>
        <end position="683"/>
    </location>
</feature>
<keyword evidence="6" id="KW-0677">Repeat</keyword>
<keyword evidence="10" id="KW-0675">Receptor</keyword>
<evidence type="ECO:0000256" key="10">
    <source>
        <dbReference type="ARBA" id="ARBA00023170"/>
    </source>
</evidence>
<dbReference type="GO" id="GO:0043235">
    <property type="term" value="C:receptor complex"/>
    <property type="evidence" value="ECO:0007669"/>
    <property type="project" value="TreeGrafter"/>
</dbReference>
<comment type="caution">
    <text evidence="12">Lacks conserved residue(s) required for the propagation of feature annotation.</text>
</comment>
<dbReference type="PROSITE" id="PS00022">
    <property type="entry name" value="EGF_1"/>
    <property type="match status" value="1"/>
</dbReference>
<dbReference type="CDD" id="cd00112">
    <property type="entry name" value="LDLa"/>
    <property type="match status" value="1"/>
</dbReference>
<keyword evidence="4 16" id="KW-0812">Transmembrane</keyword>
<accession>A0A8B7RZJ6</accession>
<dbReference type="PROSITE" id="PS51120">
    <property type="entry name" value="LDLRB"/>
    <property type="match status" value="1"/>
</dbReference>
<dbReference type="Gene3D" id="4.10.400.10">
    <property type="entry name" value="Low-density Lipoprotein Receptor"/>
    <property type="match status" value="1"/>
</dbReference>
<keyword evidence="2 12" id="KW-0245">EGF-like domain</keyword>
<dbReference type="SMART" id="SM00135">
    <property type="entry name" value="LY"/>
    <property type="match status" value="7"/>
</dbReference>
<evidence type="ECO:0000256" key="1">
    <source>
        <dbReference type="ARBA" id="ARBA00004167"/>
    </source>
</evidence>
<keyword evidence="11" id="KW-0325">Glycoprotein</keyword>
<evidence type="ECO:0000256" key="8">
    <source>
        <dbReference type="ARBA" id="ARBA00023136"/>
    </source>
</evidence>
<dbReference type="Pfam" id="PF00057">
    <property type="entry name" value="Ldl_recept_a"/>
    <property type="match status" value="1"/>
</dbReference>
<evidence type="ECO:0000256" key="14">
    <source>
        <dbReference type="PROSITE-ProRule" id="PRU00461"/>
    </source>
</evidence>
<name>A0A8B7RZJ6_HIPAR</name>
<feature type="compositionally biased region" description="Basic and acidic residues" evidence="15">
    <location>
        <begin position="605"/>
        <end position="622"/>
    </location>
</feature>
<feature type="transmembrane region" description="Helical" evidence="16">
    <location>
        <begin position="733"/>
        <end position="754"/>
    </location>
</feature>
<dbReference type="PROSITE" id="PS50026">
    <property type="entry name" value="EGF_3"/>
    <property type="match status" value="1"/>
</dbReference>
<feature type="compositionally biased region" description="Low complexity" evidence="15">
    <location>
        <begin position="626"/>
        <end position="636"/>
    </location>
</feature>
<keyword evidence="3" id="KW-0254">Endocytosis</keyword>
<dbReference type="SMART" id="SM00181">
    <property type="entry name" value="EGF"/>
    <property type="match status" value="3"/>
</dbReference>
<dbReference type="InterPro" id="IPR002172">
    <property type="entry name" value="LDrepeatLR_classA_rpt"/>
</dbReference>
<dbReference type="GO" id="GO:0016324">
    <property type="term" value="C:apical plasma membrane"/>
    <property type="evidence" value="ECO:0007669"/>
    <property type="project" value="TreeGrafter"/>
</dbReference>
<feature type="region of interest" description="Disordered" evidence="15">
    <location>
        <begin position="605"/>
        <end position="636"/>
    </location>
</feature>
<dbReference type="PANTHER" id="PTHR22722:SF12">
    <property type="entry name" value="EGF-LIKE DOMAIN-CONTAINING PROTEIN"/>
    <property type="match status" value="1"/>
</dbReference>
<dbReference type="OrthoDB" id="8831087at2759"/>
<evidence type="ECO:0000256" key="7">
    <source>
        <dbReference type="ARBA" id="ARBA00022989"/>
    </source>
</evidence>
<evidence type="ECO:0000256" key="3">
    <source>
        <dbReference type="ARBA" id="ARBA00022583"/>
    </source>
</evidence>
<dbReference type="InterPro" id="IPR011042">
    <property type="entry name" value="6-blade_b-propeller_TolB-like"/>
</dbReference>
<feature type="disulfide bond" evidence="12">
    <location>
        <begin position="712"/>
        <end position="721"/>
    </location>
</feature>
<keyword evidence="18" id="KW-1185">Reference proteome</keyword>
<evidence type="ECO:0000256" key="4">
    <source>
        <dbReference type="ARBA" id="ARBA00022692"/>
    </source>
</evidence>
<dbReference type="Proteomes" id="UP000694851">
    <property type="component" value="Unplaced"/>
</dbReference>
<gene>
    <name evidence="19" type="primary">LOC109387228</name>
</gene>
<evidence type="ECO:0000256" key="13">
    <source>
        <dbReference type="PROSITE-ProRule" id="PRU00124"/>
    </source>
</evidence>
<dbReference type="Gene3D" id="2.10.25.10">
    <property type="entry name" value="Laminin"/>
    <property type="match status" value="1"/>
</dbReference>
<dbReference type="InterPro" id="IPR036055">
    <property type="entry name" value="LDL_receptor-like_sf"/>
</dbReference>
<evidence type="ECO:0000256" key="12">
    <source>
        <dbReference type="PROSITE-ProRule" id="PRU00076"/>
    </source>
</evidence>
<keyword evidence="9 12" id="KW-1015">Disulfide bond</keyword>
<dbReference type="InterPro" id="IPR000742">
    <property type="entry name" value="EGF"/>
</dbReference>
<dbReference type="PROSITE" id="PS50068">
    <property type="entry name" value="LDLRA_2"/>
    <property type="match status" value="1"/>
</dbReference>
<feature type="domain" description="EGF-like" evidence="17">
    <location>
        <begin position="686"/>
        <end position="722"/>
    </location>
</feature>
<evidence type="ECO:0000256" key="9">
    <source>
        <dbReference type="ARBA" id="ARBA00023157"/>
    </source>
</evidence>
<evidence type="ECO:0000259" key="17">
    <source>
        <dbReference type="PROSITE" id="PS50026"/>
    </source>
</evidence>
<evidence type="ECO:0000256" key="15">
    <source>
        <dbReference type="SAM" id="MobiDB-lite"/>
    </source>
</evidence>
<dbReference type="Pfam" id="PF14670">
    <property type="entry name" value="FXa_inhibition"/>
    <property type="match status" value="1"/>
</dbReference>